<accession>A0AA36ARD6</accession>
<evidence type="ECO:0000313" key="1">
    <source>
        <dbReference type="EMBL" id="CAI9720314.1"/>
    </source>
</evidence>
<dbReference type="EMBL" id="OX597816">
    <property type="protein sequence ID" value="CAI9720314.1"/>
    <property type="molecule type" value="Genomic_DNA"/>
</dbReference>
<proteinExistence type="predicted"/>
<organism evidence="1 2">
    <name type="scientific">Octopus vulgaris</name>
    <name type="common">Common octopus</name>
    <dbReference type="NCBI Taxonomy" id="6645"/>
    <lineage>
        <taxon>Eukaryota</taxon>
        <taxon>Metazoa</taxon>
        <taxon>Spiralia</taxon>
        <taxon>Lophotrochozoa</taxon>
        <taxon>Mollusca</taxon>
        <taxon>Cephalopoda</taxon>
        <taxon>Coleoidea</taxon>
        <taxon>Octopodiformes</taxon>
        <taxon>Octopoda</taxon>
        <taxon>Incirrata</taxon>
        <taxon>Octopodidae</taxon>
        <taxon>Octopus</taxon>
    </lineage>
</organism>
<dbReference type="AlphaFoldDB" id="A0AA36ARD6"/>
<protein>
    <submittedName>
        <fullName evidence="1">Uncharacterized protein</fullName>
    </submittedName>
</protein>
<name>A0AA36ARD6_OCTVU</name>
<gene>
    <name evidence="1" type="ORF">OCTVUL_1B009983</name>
</gene>
<reference evidence="1" key="1">
    <citation type="submission" date="2023-08" db="EMBL/GenBank/DDBJ databases">
        <authorList>
            <person name="Alioto T."/>
            <person name="Alioto T."/>
            <person name="Gomez Garrido J."/>
        </authorList>
    </citation>
    <scope>NUCLEOTIDE SEQUENCE</scope>
</reference>
<sequence length="105" mass="12513">MRQHSALIVISIEEKYIVYFDPCIHEMDKCSKRYINKCLEFLKNDRKLRKIHWKIYKLENGPEKFSREIECDVAVMAFAECLLLSTNLISQHVAKDFSSRKWRGS</sequence>
<dbReference type="Gene3D" id="3.40.395.10">
    <property type="entry name" value="Adenoviral Proteinase, Chain A"/>
    <property type="match status" value="1"/>
</dbReference>
<dbReference type="Proteomes" id="UP001162480">
    <property type="component" value="Chromosome 3"/>
</dbReference>
<keyword evidence="2" id="KW-1185">Reference proteome</keyword>
<evidence type="ECO:0000313" key="2">
    <source>
        <dbReference type="Proteomes" id="UP001162480"/>
    </source>
</evidence>